<sequence length="210" mass="24197">MGTPTLRQQAYVMIHEWIVTGKLPKGTVTSEVQISRSLDMSRTPVRAALQQLELEGYLRIVSKHGILILDSSSQRVSDLLELIASLELFAVNSIWISMQQEDLIAYSNNKKEAFQVLLRSEGNNGAALIQFEYDMLLEILTLCHNTEMLTLFRNVTARLFWALNEKRWHTPYHLETRSHVQELILSLGISADHFRTALFVYIQHLKQTWT</sequence>
<dbReference type="GO" id="GO:0003677">
    <property type="term" value="F:DNA binding"/>
    <property type="evidence" value="ECO:0007669"/>
    <property type="project" value="UniProtKB-KW"/>
</dbReference>
<dbReference type="SMART" id="SM00345">
    <property type="entry name" value="HTH_GNTR"/>
    <property type="match status" value="1"/>
</dbReference>
<dbReference type="PROSITE" id="PS50949">
    <property type="entry name" value="HTH_GNTR"/>
    <property type="match status" value="1"/>
</dbReference>
<evidence type="ECO:0000256" key="2">
    <source>
        <dbReference type="ARBA" id="ARBA00023125"/>
    </source>
</evidence>
<keyword evidence="3" id="KW-0804">Transcription</keyword>
<dbReference type="PANTHER" id="PTHR43537:SF24">
    <property type="entry name" value="GLUCONATE OPERON TRANSCRIPTIONAL REPRESSOR"/>
    <property type="match status" value="1"/>
</dbReference>
<organism evidence="4 5">
    <name type="scientific">Paenibacillus baekrokdamisoli</name>
    <dbReference type="NCBI Taxonomy" id="1712516"/>
    <lineage>
        <taxon>Bacteria</taxon>
        <taxon>Bacillati</taxon>
        <taxon>Bacillota</taxon>
        <taxon>Bacilli</taxon>
        <taxon>Bacillales</taxon>
        <taxon>Paenibacillaceae</taxon>
        <taxon>Paenibacillus</taxon>
    </lineage>
</organism>
<dbReference type="PANTHER" id="PTHR43537">
    <property type="entry name" value="TRANSCRIPTIONAL REGULATOR, GNTR FAMILY"/>
    <property type="match status" value="1"/>
</dbReference>
<dbReference type="Proteomes" id="UP000275368">
    <property type="component" value="Chromosome"/>
</dbReference>
<proteinExistence type="predicted"/>
<dbReference type="EMBL" id="AP019308">
    <property type="protein sequence ID" value="BBH23043.1"/>
    <property type="molecule type" value="Genomic_DNA"/>
</dbReference>
<keyword evidence="5" id="KW-1185">Reference proteome</keyword>
<keyword evidence="2" id="KW-0238">DNA-binding</keyword>
<dbReference type="KEGG" id="pbk:Back11_43880"/>
<dbReference type="RefSeq" id="WP_125662078.1">
    <property type="nucleotide sequence ID" value="NZ_AP019308.1"/>
</dbReference>
<dbReference type="GO" id="GO:0003700">
    <property type="term" value="F:DNA-binding transcription factor activity"/>
    <property type="evidence" value="ECO:0007669"/>
    <property type="project" value="InterPro"/>
</dbReference>
<dbReference type="AlphaFoldDB" id="A0A3G9JDK1"/>
<evidence type="ECO:0000256" key="1">
    <source>
        <dbReference type="ARBA" id="ARBA00023015"/>
    </source>
</evidence>
<gene>
    <name evidence="4" type="ORF">Back11_43880</name>
</gene>
<dbReference type="SUPFAM" id="SSF46785">
    <property type="entry name" value="Winged helix' DNA-binding domain"/>
    <property type="match status" value="1"/>
</dbReference>
<dbReference type="Pfam" id="PF00392">
    <property type="entry name" value="GntR"/>
    <property type="match status" value="1"/>
</dbReference>
<evidence type="ECO:0000256" key="3">
    <source>
        <dbReference type="ARBA" id="ARBA00023163"/>
    </source>
</evidence>
<dbReference type="PRINTS" id="PR00035">
    <property type="entry name" value="HTHGNTR"/>
</dbReference>
<protein>
    <submittedName>
        <fullName evidence="4">Uncharacterized protein</fullName>
    </submittedName>
</protein>
<reference evidence="4 5" key="1">
    <citation type="submission" date="2018-11" db="EMBL/GenBank/DDBJ databases">
        <title>Complete genome sequence of Paenibacillus baekrokdamisoli strain KCTC 33723.</title>
        <authorList>
            <person name="Kang S.W."/>
            <person name="Lee K.C."/>
            <person name="Kim K.K."/>
            <person name="Kim J.S."/>
            <person name="Kim D.S."/>
            <person name="Ko S.H."/>
            <person name="Yang S.H."/>
            <person name="Lee J.S."/>
        </authorList>
    </citation>
    <scope>NUCLEOTIDE SEQUENCE [LARGE SCALE GENOMIC DNA]</scope>
    <source>
        <strain evidence="4 5">KCTC 33723</strain>
    </source>
</reference>
<dbReference type="InterPro" id="IPR036388">
    <property type="entry name" value="WH-like_DNA-bd_sf"/>
</dbReference>
<evidence type="ECO:0000313" key="4">
    <source>
        <dbReference type="EMBL" id="BBH23043.1"/>
    </source>
</evidence>
<dbReference type="OrthoDB" id="574518at2"/>
<dbReference type="Gene3D" id="1.10.10.10">
    <property type="entry name" value="Winged helix-like DNA-binding domain superfamily/Winged helix DNA-binding domain"/>
    <property type="match status" value="1"/>
</dbReference>
<dbReference type="InterPro" id="IPR000524">
    <property type="entry name" value="Tscrpt_reg_HTH_GntR"/>
</dbReference>
<name>A0A3G9JDK1_9BACL</name>
<evidence type="ECO:0000313" key="5">
    <source>
        <dbReference type="Proteomes" id="UP000275368"/>
    </source>
</evidence>
<keyword evidence="1" id="KW-0805">Transcription regulation</keyword>
<dbReference type="InterPro" id="IPR036390">
    <property type="entry name" value="WH_DNA-bd_sf"/>
</dbReference>
<accession>A0A3G9JDK1</accession>